<dbReference type="InterPro" id="IPR003869">
    <property type="entry name" value="Polysac_CapD-like"/>
</dbReference>
<dbReference type="PANTHER" id="PTHR43318:SF1">
    <property type="entry name" value="POLYSACCHARIDE BIOSYNTHESIS PROTEIN EPSC-RELATED"/>
    <property type="match status" value="1"/>
</dbReference>
<dbReference type="Pfam" id="PF02719">
    <property type="entry name" value="Polysacc_synt_2"/>
    <property type="match status" value="1"/>
</dbReference>
<dbReference type="RefSeq" id="WP_243575737.1">
    <property type="nucleotide sequence ID" value="NZ_CP094529.1"/>
</dbReference>
<protein>
    <submittedName>
        <fullName evidence="3">Polysaccharide biosynthesis protein</fullName>
    </submittedName>
</protein>
<dbReference type="InterPro" id="IPR051203">
    <property type="entry name" value="Polysaccharide_Synthase-Rel"/>
</dbReference>
<dbReference type="SUPFAM" id="SSF51735">
    <property type="entry name" value="NAD(P)-binding Rossmann-fold domains"/>
    <property type="match status" value="1"/>
</dbReference>
<accession>A0ABY4BEQ2</accession>
<dbReference type="InterPro" id="IPR036291">
    <property type="entry name" value="NAD(P)-bd_dom_sf"/>
</dbReference>
<name>A0ABY4BEQ2_9FLAO</name>
<dbReference type="EMBL" id="CP094529">
    <property type="protein sequence ID" value="UOE37229.1"/>
    <property type="molecule type" value="Genomic_DNA"/>
</dbReference>
<reference evidence="3 4" key="1">
    <citation type="submission" date="2022-03" db="EMBL/GenBank/DDBJ databases">
        <title>Chryseobacterium sp. isolated from the Andong Sikhe.</title>
        <authorList>
            <person name="Won M."/>
            <person name="Kim S.-J."/>
            <person name="Kwon S.-W."/>
        </authorList>
    </citation>
    <scope>NUCLEOTIDE SEQUENCE [LARGE SCALE GENOMIC DNA]</scope>
    <source>
        <strain evidence="3 4">ADR-1</strain>
    </source>
</reference>
<proteinExistence type="inferred from homology"/>
<evidence type="ECO:0000259" key="2">
    <source>
        <dbReference type="Pfam" id="PF02719"/>
    </source>
</evidence>
<feature type="domain" description="Polysaccharide biosynthesis protein CapD-like" evidence="2">
    <location>
        <begin position="100"/>
        <end position="384"/>
    </location>
</feature>
<dbReference type="PANTHER" id="PTHR43318">
    <property type="entry name" value="UDP-N-ACETYLGLUCOSAMINE 4,6-DEHYDRATASE"/>
    <property type="match status" value="1"/>
</dbReference>
<evidence type="ECO:0000313" key="4">
    <source>
        <dbReference type="Proteomes" id="UP000831068"/>
    </source>
</evidence>
<dbReference type="Gene3D" id="3.40.50.720">
    <property type="entry name" value="NAD(P)-binding Rossmann-like Domain"/>
    <property type="match status" value="2"/>
</dbReference>
<comment type="similarity">
    <text evidence="1">Belongs to the polysaccharide synthase family.</text>
</comment>
<gene>
    <name evidence="3" type="ORF">MTP08_09125</name>
</gene>
<organism evidence="3 4">
    <name type="scientific">Chryseobacterium oryzae</name>
    <dbReference type="NCBI Taxonomy" id="2929799"/>
    <lineage>
        <taxon>Bacteria</taxon>
        <taxon>Pseudomonadati</taxon>
        <taxon>Bacteroidota</taxon>
        <taxon>Flavobacteriia</taxon>
        <taxon>Flavobacteriales</taxon>
        <taxon>Weeksellaceae</taxon>
        <taxon>Chryseobacterium group</taxon>
        <taxon>Chryseobacterium</taxon>
    </lineage>
</organism>
<keyword evidence="4" id="KW-1185">Reference proteome</keyword>
<dbReference type="Proteomes" id="UP000831068">
    <property type="component" value="Chromosome"/>
</dbReference>
<evidence type="ECO:0000313" key="3">
    <source>
        <dbReference type="EMBL" id="UOE37229.1"/>
    </source>
</evidence>
<dbReference type="CDD" id="cd05237">
    <property type="entry name" value="UDP_invert_4-6DH_SDR_e"/>
    <property type="match status" value="1"/>
</dbReference>
<sequence>MLLGNKIYNIDNFFKDKNILNKFDAILIIEEIVSEDELNKWVTLALDNGLKVLKAPNLNDINESNVIKGISNLQIEDLLKRKSNKSENIEVRKRHFGKSILVTGGAGSIGSEIIKQVAQFKPSVIVIVDQAETPLYNLKLDLLEKFPEQNFKFVLADVSNNYSLQVLFENYWFSMVYHAAAYKHVPLIEENPHEAIFANVLGTKNVSLLSKKYNVEHFVLLSTDKAVNPTNIMGASKRVAEMYVQALYGCRDNSTKFITTRFGNVLGSNGSVIPHFKKQIEKGGPITVTHPEIIRYFMTIQEACELVLEAGTIGNGGEIFVFDMGKPIKILDLAKQMIKLSGFTLDEDIKIKFIGLRPGEKLYEEILKNNTKTLSTLHQKIMISKDVNIEFEKIDRLCNQIIKAAIKRDKFQVVSILKDIVPEFISNNSEFEILDRK</sequence>
<evidence type="ECO:0000256" key="1">
    <source>
        <dbReference type="ARBA" id="ARBA00007430"/>
    </source>
</evidence>